<dbReference type="CDD" id="cd00082">
    <property type="entry name" value="HisKA"/>
    <property type="match status" value="1"/>
</dbReference>
<sequence length="429" mass="48393">MLSFFAFIFIVIYTGNWQAHTIDTVAYSIFMLTLPFYLNTMISRIKRAQQKADRANQAKSEFLATMSHEIRTPMTGILGMTELLEDTNLDDTQKDYVEGLKESSVTLHSLINDVLDLSKIEAGKYQLDHSPFNLEREVKAVVNIFLPQADKKGIRLEYQLQAGLPEMVVGDHNRLRQILLNLVSNAVKYTDKGHVKLSVHKLDDNNDIDTLRFEIEDTGIGIEKDHLQHIFEPFYQCQTEPAEQRYGTGLGTTISSKLVNAMYGTIGANSVYGKGSIFWFELPLPAADNPTHTQISSGISTSDSAGRQKIHILLAEDTPIVAKVISTFLKQEGYQVIHVNNGQEALDALKQHADIDLVLMDMRMPKMTGLEVTKHWRKIEKPGKHIPIIALTANSTTIERDQCFAAGMDHFITKPVSRARLFEVIHEFY</sequence>
<dbReference type="InterPro" id="IPR003661">
    <property type="entry name" value="HisK_dim/P_dom"/>
</dbReference>
<keyword evidence="3" id="KW-0597">Phosphoprotein</keyword>
<dbReference type="AlphaFoldDB" id="A0A3B1BNW9"/>
<dbReference type="PANTHER" id="PTHR45339:SF1">
    <property type="entry name" value="HYBRID SIGNAL TRANSDUCTION HISTIDINE KINASE J"/>
    <property type="match status" value="1"/>
</dbReference>
<dbReference type="Gene3D" id="1.10.287.130">
    <property type="match status" value="1"/>
</dbReference>
<dbReference type="InterPro" id="IPR005467">
    <property type="entry name" value="His_kinase_dom"/>
</dbReference>
<evidence type="ECO:0000256" key="1">
    <source>
        <dbReference type="ARBA" id="ARBA00000085"/>
    </source>
</evidence>
<dbReference type="InterPro" id="IPR001789">
    <property type="entry name" value="Sig_transdc_resp-reg_receiver"/>
</dbReference>
<dbReference type="EC" id="2.7.13.3" evidence="2"/>
<dbReference type="Gene3D" id="3.40.50.2300">
    <property type="match status" value="1"/>
</dbReference>
<evidence type="ECO:0000259" key="10">
    <source>
        <dbReference type="PROSITE" id="PS50109"/>
    </source>
</evidence>
<organism evidence="12">
    <name type="scientific">hydrothermal vent metagenome</name>
    <dbReference type="NCBI Taxonomy" id="652676"/>
    <lineage>
        <taxon>unclassified sequences</taxon>
        <taxon>metagenomes</taxon>
        <taxon>ecological metagenomes</taxon>
    </lineage>
</organism>
<dbReference type="SUPFAM" id="SSF47384">
    <property type="entry name" value="Homodimeric domain of signal transducing histidine kinase"/>
    <property type="match status" value="1"/>
</dbReference>
<proteinExistence type="predicted"/>
<evidence type="ECO:0000256" key="5">
    <source>
        <dbReference type="ARBA" id="ARBA00022741"/>
    </source>
</evidence>
<dbReference type="InterPro" id="IPR036890">
    <property type="entry name" value="HATPase_C_sf"/>
</dbReference>
<dbReference type="GO" id="GO:0005524">
    <property type="term" value="F:ATP binding"/>
    <property type="evidence" value="ECO:0007669"/>
    <property type="project" value="UniProtKB-KW"/>
</dbReference>
<dbReference type="EMBL" id="UOFZ01000029">
    <property type="protein sequence ID" value="VAX12310.1"/>
    <property type="molecule type" value="Genomic_DNA"/>
</dbReference>
<keyword evidence="7" id="KW-0067">ATP-binding</keyword>
<dbReference type="GO" id="GO:0000155">
    <property type="term" value="F:phosphorelay sensor kinase activity"/>
    <property type="evidence" value="ECO:0007669"/>
    <property type="project" value="InterPro"/>
</dbReference>
<keyword evidence="8" id="KW-0902">Two-component regulatory system</keyword>
<keyword evidence="5" id="KW-0547">Nucleotide-binding</keyword>
<dbReference type="SMART" id="SM00388">
    <property type="entry name" value="HisKA"/>
    <property type="match status" value="1"/>
</dbReference>
<evidence type="ECO:0000256" key="7">
    <source>
        <dbReference type="ARBA" id="ARBA00022840"/>
    </source>
</evidence>
<protein>
    <recommendedName>
        <fullName evidence="2">histidine kinase</fullName>
        <ecNumber evidence="2">2.7.13.3</ecNumber>
    </recommendedName>
</protein>
<keyword evidence="6 12" id="KW-0418">Kinase</keyword>
<keyword evidence="9" id="KW-0175">Coiled coil</keyword>
<dbReference type="PRINTS" id="PR00344">
    <property type="entry name" value="BCTRLSENSOR"/>
</dbReference>
<dbReference type="SMART" id="SM00448">
    <property type="entry name" value="REC"/>
    <property type="match status" value="1"/>
</dbReference>
<dbReference type="CDD" id="cd17546">
    <property type="entry name" value="REC_hyHK_CKI1_RcsC-like"/>
    <property type="match status" value="1"/>
</dbReference>
<feature type="domain" description="Histidine kinase" evidence="10">
    <location>
        <begin position="65"/>
        <end position="286"/>
    </location>
</feature>
<dbReference type="FunFam" id="1.10.287.130:FF:000002">
    <property type="entry name" value="Two-component osmosensing histidine kinase"/>
    <property type="match status" value="1"/>
</dbReference>
<keyword evidence="4" id="KW-0808">Transferase</keyword>
<feature type="domain" description="Response regulatory" evidence="11">
    <location>
        <begin position="311"/>
        <end position="429"/>
    </location>
</feature>
<dbReference type="Pfam" id="PF00072">
    <property type="entry name" value="Response_reg"/>
    <property type="match status" value="1"/>
</dbReference>
<evidence type="ECO:0000256" key="9">
    <source>
        <dbReference type="SAM" id="Coils"/>
    </source>
</evidence>
<dbReference type="InterPro" id="IPR011006">
    <property type="entry name" value="CheY-like_superfamily"/>
</dbReference>
<dbReference type="Gene3D" id="3.30.565.10">
    <property type="entry name" value="Histidine kinase-like ATPase, C-terminal domain"/>
    <property type="match status" value="1"/>
</dbReference>
<dbReference type="InterPro" id="IPR003594">
    <property type="entry name" value="HATPase_dom"/>
</dbReference>
<comment type="catalytic activity">
    <reaction evidence="1">
        <text>ATP + protein L-histidine = ADP + protein N-phospho-L-histidine.</text>
        <dbReference type="EC" id="2.7.13.3"/>
    </reaction>
</comment>
<dbReference type="InterPro" id="IPR004358">
    <property type="entry name" value="Sig_transdc_His_kin-like_C"/>
</dbReference>
<dbReference type="PROSITE" id="PS50109">
    <property type="entry name" value="HIS_KIN"/>
    <property type="match status" value="1"/>
</dbReference>
<evidence type="ECO:0000313" key="12">
    <source>
        <dbReference type="EMBL" id="VAX12310.1"/>
    </source>
</evidence>
<gene>
    <name evidence="12" type="ORF">MNBD_GAMMA24-110</name>
</gene>
<dbReference type="PROSITE" id="PS50110">
    <property type="entry name" value="RESPONSE_REGULATORY"/>
    <property type="match status" value="1"/>
</dbReference>
<dbReference type="InterPro" id="IPR036097">
    <property type="entry name" value="HisK_dim/P_sf"/>
</dbReference>
<evidence type="ECO:0000256" key="2">
    <source>
        <dbReference type="ARBA" id="ARBA00012438"/>
    </source>
</evidence>
<evidence type="ECO:0000256" key="4">
    <source>
        <dbReference type="ARBA" id="ARBA00022679"/>
    </source>
</evidence>
<dbReference type="FunFam" id="3.30.565.10:FF:000010">
    <property type="entry name" value="Sensor histidine kinase RcsC"/>
    <property type="match status" value="1"/>
</dbReference>
<dbReference type="SUPFAM" id="SSF55874">
    <property type="entry name" value="ATPase domain of HSP90 chaperone/DNA topoisomerase II/histidine kinase"/>
    <property type="match status" value="1"/>
</dbReference>
<accession>A0A3B1BNW9</accession>
<dbReference type="Pfam" id="PF02518">
    <property type="entry name" value="HATPase_c"/>
    <property type="match status" value="1"/>
</dbReference>
<dbReference type="PANTHER" id="PTHR45339">
    <property type="entry name" value="HYBRID SIGNAL TRANSDUCTION HISTIDINE KINASE J"/>
    <property type="match status" value="1"/>
</dbReference>
<dbReference type="SUPFAM" id="SSF52172">
    <property type="entry name" value="CheY-like"/>
    <property type="match status" value="1"/>
</dbReference>
<evidence type="ECO:0000256" key="8">
    <source>
        <dbReference type="ARBA" id="ARBA00023012"/>
    </source>
</evidence>
<dbReference type="Pfam" id="PF00512">
    <property type="entry name" value="HisKA"/>
    <property type="match status" value="1"/>
</dbReference>
<name>A0A3B1BNW9_9ZZZZ</name>
<feature type="coiled-coil region" evidence="9">
    <location>
        <begin position="38"/>
        <end position="65"/>
    </location>
</feature>
<dbReference type="SMART" id="SM00387">
    <property type="entry name" value="HATPase_c"/>
    <property type="match status" value="1"/>
</dbReference>
<evidence type="ECO:0000256" key="6">
    <source>
        <dbReference type="ARBA" id="ARBA00022777"/>
    </source>
</evidence>
<evidence type="ECO:0000256" key="3">
    <source>
        <dbReference type="ARBA" id="ARBA00022553"/>
    </source>
</evidence>
<reference evidence="12" key="1">
    <citation type="submission" date="2018-06" db="EMBL/GenBank/DDBJ databases">
        <authorList>
            <person name="Zhirakovskaya E."/>
        </authorList>
    </citation>
    <scope>NUCLEOTIDE SEQUENCE</scope>
</reference>
<dbReference type="CDD" id="cd16922">
    <property type="entry name" value="HATPase_EvgS-ArcB-TorS-like"/>
    <property type="match status" value="1"/>
</dbReference>
<evidence type="ECO:0000259" key="11">
    <source>
        <dbReference type="PROSITE" id="PS50110"/>
    </source>
</evidence>